<protein>
    <submittedName>
        <fullName evidence="2">Arylamine N-acetyltransferase 2</fullName>
    </submittedName>
</protein>
<proteinExistence type="inferred from homology"/>
<keyword evidence="3" id="KW-1185">Reference proteome</keyword>
<dbReference type="PANTHER" id="PTHR11786:SF0">
    <property type="entry name" value="ARYLAMINE N-ACETYLTRANSFERASE 4-RELATED"/>
    <property type="match status" value="1"/>
</dbReference>
<sequence length="319" mass="36044">MAPVYSEAQVAKFLSHLKIPSEYYIGNEPILDHAFLSAIHKHMITEVPYENLLLHYSDHRSVTLDPEELYNKFIGSGRGRGGYCMENSLFLTYMLRALGFQVYPVGVRVRLRKDGVPTGGYPGWVHVVNIVTLPDNTRWILDVSFGGDGPTQPMAMVEDAEWRNMGTQDARLIRDFIPGQTELTPGRRLWIYQVRNAPDQPWTSHYSFSHAVEWLPADFEVANHYTSTSAKSFQTSTVLVVKFLRRASPTAAGGQDVYGKRILFNDVVKENPGGKTIVVQEIKSEDDRIKALKEWFGIELTEEEVQAIKGHKTEIAESA</sequence>
<dbReference type="SUPFAM" id="SSF54001">
    <property type="entry name" value="Cysteine proteinases"/>
    <property type="match status" value="1"/>
</dbReference>
<comment type="caution">
    <text evidence="2">The sequence shown here is derived from an EMBL/GenBank/DDBJ whole genome shotgun (WGS) entry which is preliminary data.</text>
</comment>
<dbReference type="AlphaFoldDB" id="A0A9P9AWP5"/>
<dbReference type="PANTHER" id="PTHR11786">
    <property type="entry name" value="N-HYDROXYARYLAMINE O-ACETYLTRANSFERASE"/>
    <property type="match status" value="1"/>
</dbReference>
<dbReference type="Gene3D" id="3.30.2140.20">
    <property type="match status" value="1"/>
</dbReference>
<dbReference type="OrthoDB" id="10260017at2759"/>
<name>A0A9P9AWP5_9HYPO</name>
<dbReference type="EMBL" id="JAGPYM010000001">
    <property type="protein sequence ID" value="KAH6900662.1"/>
    <property type="molecule type" value="Genomic_DNA"/>
</dbReference>
<dbReference type="Pfam" id="PF00797">
    <property type="entry name" value="Acetyltransf_2"/>
    <property type="match status" value="1"/>
</dbReference>
<organism evidence="2 3">
    <name type="scientific">Thelonectria olida</name>
    <dbReference type="NCBI Taxonomy" id="1576542"/>
    <lineage>
        <taxon>Eukaryota</taxon>
        <taxon>Fungi</taxon>
        <taxon>Dikarya</taxon>
        <taxon>Ascomycota</taxon>
        <taxon>Pezizomycotina</taxon>
        <taxon>Sordariomycetes</taxon>
        <taxon>Hypocreomycetidae</taxon>
        <taxon>Hypocreales</taxon>
        <taxon>Nectriaceae</taxon>
        <taxon>Thelonectria</taxon>
    </lineage>
</organism>
<dbReference type="InterPro" id="IPR053710">
    <property type="entry name" value="Arylamine_NAT_domain_sf"/>
</dbReference>
<dbReference type="InterPro" id="IPR038765">
    <property type="entry name" value="Papain-like_cys_pep_sf"/>
</dbReference>
<dbReference type="InterPro" id="IPR001447">
    <property type="entry name" value="Arylamine_N-AcTrfase"/>
</dbReference>
<comment type="similarity">
    <text evidence="1">Belongs to the arylamine N-acetyltransferase family.</text>
</comment>
<dbReference type="GO" id="GO:0016407">
    <property type="term" value="F:acetyltransferase activity"/>
    <property type="evidence" value="ECO:0007669"/>
    <property type="project" value="InterPro"/>
</dbReference>
<dbReference type="Proteomes" id="UP000777438">
    <property type="component" value="Unassembled WGS sequence"/>
</dbReference>
<evidence type="ECO:0000313" key="3">
    <source>
        <dbReference type="Proteomes" id="UP000777438"/>
    </source>
</evidence>
<evidence type="ECO:0000313" key="2">
    <source>
        <dbReference type="EMBL" id="KAH6900662.1"/>
    </source>
</evidence>
<accession>A0A9P9AWP5</accession>
<reference evidence="2 3" key="1">
    <citation type="journal article" date="2021" name="Nat. Commun.">
        <title>Genetic determinants of endophytism in the Arabidopsis root mycobiome.</title>
        <authorList>
            <person name="Mesny F."/>
            <person name="Miyauchi S."/>
            <person name="Thiergart T."/>
            <person name="Pickel B."/>
            <person name="Atanasova L."/>
            <person name="Karlsson M."/>
            <person name="Huettel B."/>
            <person name="Barry K.W."/>
            <person name="Haridas S."/>
            <person name="Chen C."/>
            <person name="Bauer D."/>
            <person name="Andreopoulos W."/>
            <person name="Pangilinan J."/>
            <person name="LaButti K."/>
            <person name="Riley R."/>
            <person name="Lipzen A."/>
            <person name="Clum A."/>
            <person name="Drula E."/>
            <person name="Henrissat B."/>
            <person name="Kohler A."/>
            <person name="Grigoriev I.V."/>
            <person name="Martin F.M."/>
            <person name="Hacquard S."/>
        </authorList>
    </citation>
    <scope>NUCLEOTIDE SEQUENCE [LARGE SCALE GENOMIC DNA]</scope>
    <source>
        <strain evidence="2 3">MPI-CAGE-CH-0241</strain>
    </source>
</reference>
<evidence type="ECO:0000256" key="1">
    <source>
        <dbReference type="ARBA" id="ARBA00006547"/>
    </source>
</evidence>
<gene>
    <name evidence="2" type="ORF">B0T10DRAFT_33966</name>
</gene>